<dbReference type="InterPro" id="IPR042199">
    <property type="entry name" value="AsparK_Bifunc_asparK/hSer_DH"/>
</dbReference>
<dbReference type="RefSeq" id="WP_149368894.1">
    <property type="nucleotide sequence ID" value="NZ_CP076680.1"/>
</dbReference>
<sequence>MKNQIGVAKFGGTSVGTVASIYKCVDIVKNNQDIKVVVVSAQAGVTNLLEKLIKSDVYTYKKIFADLYCIVDPIVQSIIQTRNEKIASLFRELEKLCQELYLDNKSKFRLQSQILSFGERISAYIFDHALKQQGISSAHIDAREIIKADGSYIKARPLLKDIKSQAKKYFSDSRKLYVMGGFIGSNLDGETVVLGRGGSDYSAALVAEAVSADMLYIWTDVAGIHQADPRLIPKSQVIKQINFEEAIELIGFGAKVLHPDTLWPVMRSGTKVFVGSTFDPASGGTYITNDNEGIVTRGVRAIAERRGQSLIKVNLVSLDLSDIVYKVLAVLRKYDITPDVINLTDVELILVIDDTNNITYQSINNELIDLCEDEFEFEKNLSLTALVGDKLDTIPQFFNELLNGLGDLDVKYSGYSSRGKSWCLITADYAFEKVYKALF</sequence>
<evidence type="ECO:0000256" key="4">
    <source>
        <dbReference type="ARBA" id="ARBA00022741"/>
    </source>
</evidence>
<keyword evidence="10" id="KW-0028">Amino-acid biosynthesis</keyword>
<dbReference type="NCBIfam" id="TIGR00657">
    <property type="entry name" value="asp_kinases"/>
    <property type="match status" value="1"/>
</dbReference>
<feature type="binding site" evidence="8">
    <location>
        <begin position="255"/>
        <end position="256"/>
    </location>
    <ligand>
        <name>ATP</name>
        <dbReference type="ChEBI" id="CHEBI:30616"/>
    </ligand>
</feature>
<dbReference type="PANTHER" id="PTHR21499:SF59">
    <property type="entry name" value="ASPARTOKINASE"/>
    <property type="match status" value="1"/>
</dbReference>
<evidence type="ECO:0000313" key="13">
    <source>
        <dbReference type="Proteomes" id="UP000683421"/>
    </source>
</evidence>
<comment type="pathway">
    <text evidence="1 10">Amino-acid biosynthesis; L-lysine biosynthesis via DAP pathway; (S)-tetrahydrodipicolinate from L-aspartate: step 1/4.</text>
</comment>
<dbReference type="InterPro" id="IPR001048">
    <property type="entry name" value="Asp/Glu/Uridylate_kinase"/>
</dbReference>
<feature type="domain" description="Aspartate/glutamate/uridylate kinase" evidence="11">
    <location>
        <begin position="7"/>
        <end position="275"/>
    </location>
</feature>
<dbReference type="InterPro" id="IPR005260">
    <property type="entry name" value="Asp_kin_monofn"/>
</dbReference>
<dbReference type="GO" id="GO:0004072">
    <property type="term" value="F:aspartate kinase activity"/>
    <property type="evidence" value="ECO:0007669"/>
    <property type="project" value="UniProtKB-EC"/>
</dbReference>
<evidence type="ECO:0000256" key="1">
    <source>
        <dbReference type="ARBA" id="ARBA00004766"/>
    </source>
</evidence>
<dbReference type="GO" id="GO:0009089">
    <property type="term" value="P:lysine biosynthetic process via diaminopimelate"/>
    <property type="evidence" value="ECO:0007669"/>
    <property type="project" value="InterPro"/>
</dbReference>
<dbReference type="EC" id="2.7.2.4" evidence="9"/>
<dbReference type="GO" id="GO:0009090">
    <property type="term" value="P:homoserine biosynthetic process"/>
    <property type="evidence" value="ECO:0007669"/>
    <property type="project" value="TreeGrafter"/>
</dbReference>
<dbReference type="InterPro" id="IPR036393">
    <property type="entry name" value="AceGlu_kinase-like_sf"/>
</dbReference>
<comment type="pathway">
    <text evidence="10">Amino-acid biosynthesis; L-threonine biosynthesis; L-threonine from L-aspartate: step 1/5.</text>
</comment>
<name>A0AAJ4NNS0_9GAMM</name>
<keyword evidence="5 9" id="KW-0418">Kinase</keyword>
<dbReference type="InterPro" id="IPR001341">
    <property type="entry name" value="Asp_kinase"/>
</dbReference>
<comment type="catalytic activity">
    <reaction evidence="7 9">
        <text>L-aspartate + ATP = 4-phospho-L-aspartate + ADP</text>
        <dbReference type="Rhea" id="RHEA:23776"/>
        <dbReference type="ChEBI" id="CHEBI:29991"/>
        <dbReference type="ChEBI" id="CHEBI:30616"/>
        <dbReference type="ChEBI" id="CHEBI:57535"/>
        <dbReference type="ChEBI" id="CHEBI:456216"/>
        <dbReference type="EC" id="2.7.2.4"/>
    </reaction>
</comment>
<evidence type="ECO:0000256" key="10">
    <source>
        <dbReference type="RuleBase" id="RU004249"/>
    </source>
</evidence>
<feature type="binding site" evidence="8">
    <location>
        <begin position="219"/>
        <end position="220"/>
    </location>
    <ligand>
        <name>ATP</name>
        <dbReference type="ChEBI" id="CHEBI:30616"/>
    </ligand>
</feature>
<evidence type="ECO:0000256" key="7">
    <source>
        <dbReference type="ARBA" id="ARBA00047872"/>
    </source>
</evidence>
<keyword evidence="4 8" id="KW-0547">Nucleotide-binding</keyword>
<evidence type="ECO:0000256" key="2">
    <source>
        <dbReference type="ARBA" id="ARBA00010122"/>
    </source>
</evidence>
<comment type="pathway">
    <text evidence="10">Amino-acid biosynthesis; L-methionine biosynthesis via de novo pathway; L-homoserine from L-aspartate: step 1/3.</text>
</comment>
<keyword evidence="13" id="KW-1185">Reference proteome</keyword>
<dbReference type="GO" id="GO:0005524">
    <property type="term" value="F:ATP binding"/>
    <property type="evidence" value="ECO:0007669"/>
    <property type="project" value="UniProtKB-KW"/>
</dbReference>
<evidence type="ECO:0000256" key="8">
    <source>
        <dbReference type="PIRSR" id="PIRSR000726-1"/>
    </source>
</evidence>
<evidence type="ECO:0000256" key="9">
    <source>
        <dbReference type="RuleBase" id="RU003448"/>
    </source>
</evidence>
<accession>A0AAJ4NNS0</accession>
<dbReference type="PIRSF" id="PIRSF000726">
    <property type="entry name" value="Asp_kin"/>
    <property type="match status" value="1"/>
</dbReference>
<keyword evidence="6 8" id="KW-0067">ATP-binding</keyword>
<dbReference type="AlphaFoldDB" id="A0AAJ4NNS0"/>
<dbReference type="Pfam" id="PF00696">
    <property type="entry name" value="AA_kinase"/>
    <property type="match status" value="1"/>
</dbReference>
<evidence type="ECO:0000313" key="12">
    <source>
        <dbReference type="EMBL" id="QWU99188.1"/>
    </source>
</evidence>
<organism evidence="12 13">
    <name type="scientific">Francisella salimarina</name>
    <dbReference type="NCBI Taxonomy" id="2599927"/>
    <lineage>
        <taxon>Bacteria</taxon>
        <taxon>Pseudomonadati</taxon>
        <taxon>Pseudomonadota</taxon>
        <taxon>Gammaproteobacteria</taxon>
        <taxon>Thiotrichales</taxon>
        <taxon>Francisellaceae</taxon>
        <taxon>Francisella</taxon>
    </lineage>
</organism>
<feature type="binding site" evidence="8">
    <location>
        <position position="119"/>
    </location>
    <ligand>
        <name>substrate</name>
    </ligand>
</feature>
<gene>
    <name evidence="12" type="ORF">KQR59_08825</name>
</gene>
<evidence type="ECO:0000259" key="11">
    <source>
        <dbReference type="Pfam" id="PF00696"/>
    </source>
</evidence>
<evidence type="ECO:0000256" key="3">
    <source>
        <dbReference type="ARBA" id="ARBA00022679"/>
    </source>
</evidence>
<dbReference type="Gene3D" id="1.20.120.1320">
    <property type="entry name" value="Aspartokinase, catalytic domain"/>
    <property type="match status" value="1"/>
</dbReference>
<keyword evidence="3 9" id="KW-0808">Transferase</keyword>
<dbReference type="CDD" id="cd04243">
    <property type="entry name" value="AAK_AK-HSDH-like"/>
    <property type="match status" value="1"/>
</dbReference>
<feature type="binding site" evidence="8">
    <location>
        <position position="230"/>
    </location>
    <ligand>
        <name>ATP</name>
        <dbReference type="ChEBI" id="CHEBI:30616"/>
    </ligand>
</feature>
<dbReference type="Gene3D" id="3.30.2130.10">
    <property type="entry name" value="VC0802-like"/>
    <property type="match status" value="1"/>
</dbReference>
<evidence type="ECO:0000256" key="6">
    <source>
        <dbReference type="ARBA" id="ARBA00022840"/>
    </source>
</evidence>
<reference evidence="12 13" key="1">
    <citation type="submission" date="2021-06" db="EMBL/GenBank/DDBJ databases">
        <title>Ulceroglandular infection and bacteremia caused by Francisella salimarina in an immunocompromised patient, France.</title>
        <authorList>
            <person name="Hennebique A."/>
            <person name="Caspar Y."/>
            <person name="Maurin M."/>
            <person name="Boisset S."/>
            <person name="Pelloux I."/>
            <person name="Gallego-Hernanz M.P."/>
            <person name="Burucoa C."/>
            <person name="Cazenave-Roblot F."/>
            <person name="Plouzeau C."/>
            <person name="Rammaert B."/>
        </authorList>
    </citation>
    <scope>NUCLEOTIDE SEQUENCE [LARGE SCALE GENOMIC DNA]</scope>
    <source>
        <strain evidence="12 13">CHUGA-F75</strain>
    </source>
</reference>
<proteinExistence type="inferred from homology"/>
<dbReference type="GO" id="GO:0005829">
    <property type="term" value="C:cytosol"/>
    <property type="evidence" value="ECO:0007669"/>
    <property type="project" value="TreeGrafter"/>
</dbReference>
<dbReference type="Gene3D" id="3.40.1160.10">
    <property type="entry name" value="Acetylglutamate kinase-like"/>
    <property type="match status" value="1"/>
</dbReference>
<protein>
    <recommendedName>
        <fullName evidence="9">Aspartokinase</fullName>
        <ecNumber evidence="9">2.7.2.4</ecNumber>
    </recommendedName>
</protein>
<comment type="similarity">
    <text evidence="2 9">Belongs to the aspartokinase family.</text>
</comment>
<dbReference type="EMBL" id="CP076680">
    <property type="protein sequence ID" value="QWU99188.1"/>
    <property type="molecule type" value="Genomic_DNA"/>
</dbReference>
<feature type="binding site" evidence="8">
    <location>
        <begin position="9"/>
        <end position="12"/>
    </location>
    <ligand>
        <name>ATP</name>
        <dbReference type="ChEBI" id="CHEBI:30616"/>
    </ligand>
</feature>
<dbReference type="KEGG" id="fsr:KQR59_08825"/>
<dbReference type="SUPFAM" id="SSF53633">
    <property type="entry name" value="Carbamate kinase-like"/>
    <property type="match status" value="1"/>
</dbReference>
<dbReference type="PROSITE" id="PS00324">
    <property type="entry name" value="ASPARTOKINASE"/>
    <property type="match status" value="1"/>
</dbReference>
<dbReference type="Proteomes" id="UP000683421">
    <property type="component" value="Chromosome"/>
</dbReference>
<dbReference type="PANTHER" id="PTHR21499">
    <property type="entry name" value="ASPARTATE KINASE"/>
    <property type="match status" value="1"/>
</dbReference>
<evidence type="ECO:0000256" key="5">
    <source>
        <dbReference type="ARBA" id="ARBA00022777"/>
    </source>
</evidence>
<dbReference type="InterPro" id="IPR018042">
    <property type="entry name" value="Aspartate_kinase_CS"/>
</dbReference>
<feature type="binding site" evidence="8">
    <location>
        <position position="46"/>
    </location>
    <ligand>
        <name>substrate</name>
    </ligand>
</feature>